<reference evidence="1" key="1">
    <citation type="submission" date="2022-10" db="EMBL/GenBank/DDBJ databases">
        <title>Novel sulphate-reducing endosymbionts in the free-living metamonad Anaeramoeba.</title>
        <authorList>
            <person name="Jerlstrom-Hultqvist J."/>
            <person name="Cepicka I."/>
            <person name="Gallot-Lavallee L."/>
            <person name="Salas-Leiva D."/>
            <person name="Curtis B.A."/>
            <person name="Zahonova K."/>
            <person name="Pipaliya S."/>
            <person name="Dacks J."/>
            <person name="Roger A.J."/>
        </authorList>
    </citation>
    <scope>NUCLEOTIDE SEQUENCE</scope>
    <source>
        <strain evidence="1">BMAN</strain>
    </source>
</reference>
<name>A0A9Q0REN0_ANAIG</name>
<dbReference type="EMBL" id="JAPDFW010000058">
    <property type="protein sequence ID" value="KAJ5077337.1"/>
    <property type="molecule type" value="Genomic_DNA"/>
</dbReference>
<dbReference type="PANTHER" id="PTHR38567">
    <property type="entry name" value="DUF4291 DOMAIN-CONTAINING PROTEIN"/>
    <property type="match status" value="1"/>
</dbReference>
<dbReference type="PANTHER" id="PTHR38567:SF1">
    <property type="entry name" value="DUF4291 DOMAIN-CONTAINING PROTEIN"/>
    <property type="match status" value="1"/>
</dbReference>
<proteinExistence type="predicted"/>
<organism evidence="1 2">
    <name type="scientific">Anaeramoeba ignava</name>
    <name type="common">Anaerobic marine amoeba</name>
    <dbReference type="NCBI Taxonomy" id="1746090"/>
    <lineage>
        <taxon>Eukaryota</taxon>
        <taxon>Metamonada</taxon>
        <taxon>Anaeramoebidae</taxon>
        <taxon>Anaeramoeba</taxon>
    </lineage>
</organism>
<dbReference type="Proteomes" id="UP001149090">
    <property type="component" value="Unassembled WGS sequence"/>
</dbReference>
<dbReference type="Pfam" id="PF14124">
    <property type="entry name" value="DUF4291"/>
    <property type="match status" value="1"/>
</dbReference>
<sequence length="252" mass="30114">MWKSLHLEQYEEQKKTWPIRGCKILATYDKETIIVYQIVSEEVGKILSKQNTLHLKDDTFSKMIWLQTEFLGVMQQTNWGRNKKKEKILAIRMTRKGFEKILKWGMPTHFKKTEKLYSEKKEWKQELEKAKKNKSFVCFQFVPSKDCNGNGSRKRKALYFGLKGKILRKFIDRYVKDFEDITLFSQLTYVNFRKKKKNKILEFPIHQDYPLPDDLKDFLGMKPLPNIFGYYDADEAINDLDNQNSNENQNQN</sequence>
<evidence type="ECO:0000313" key="1">
    <source>
        <dbReference type="EMBL" id="KAJ5077337.1"/>
    </source>
</evidence>
<keyword evidence="2" id="KW-1185">Reference proteome</keyword>
<evidence type="ECO:0000313" key="2">
    <source>
        <dbReference type="Proteomes" id="UP001149090"/>
    </source>
</evidence>
<dbReference type="InterPro" id="IPR025633">
    <property type="entry name" value="DUF4291"/>
</dbReference>
<accession>A0A9Q0REN0</accession>
<protein>
    <submittedName>
        <fullName evidence="1">Uncharacterized protein</fullName>
    </submittedName>
</protein>
<comment type="caution">
    <text evidence="1">The sequence shown here is derived from an EMBL/GenBank/DDBJ whole genome shotgun (WGS) entry which is preliminary data.</text>
</comment>
<gene>
    <name evidence="1" type="ORF">M0811_05859</name>
</gene>
<dbReference type="AlphaFoldDB" id="A0A9Q0REN0"/>
<dbReference type="OrthoDB" id="413653at2759"/>